<dbReference type="Gene3D" id="3.40.462.20">
    <property type="match status" value="1"/>
</dbReference>
<dbReference type="GO" id="GO:0071949">
    <property type="term" value="F:FAD binding"/>
    <property type="evidence" value="ECO:0007669"/>
    <property type="project" value="InterPro"/>
</dbReference>
<comment type="caution">
    <text evidence="7">The sequence shown here is derived from an EMBL/GenBank/DDBJ whole genome shotgun (WGS) entry which is preliminary data.</text>
</comment>
<dbReference type="SUPFAM" id="SSF56176">
    <property type="entry name" value="FAD-binding/transporter-associated domain-like"/>
    <property type="match status" value="1"/>
</dbReference>
<dbReference type="EMBL" id="MSFO01000003">
    <property type="protein sequence ID" value="PLB51157.1"/>
    <property type="molecule type" value="Genomic_DNA"/>
</dbReference>
<dbReference type="Gene3D" id="3.30.465.10">
    <property type="match status" value="1"/>
</dbReference>
<keyword evidence="4" id="KW-0274">FAD</keyword>
<protein>
    <submittedName>
        <fullName evidence="7">FAD binding domain-containing protein</fullName>
    </submittedName>
</protein>
<dbReference type="AlphaFoldDB" id="A0A2I2GE98"/>
<dbReference type="GeneID" id="36553303"/>
<evidence type="ECO:0000256" key="1">
    <source>
        <dbReference type="ARBA" id="ARBA00001974"/>
    </source>
</evidence>
<dbReference type="InterPro" id="IPR050416">
    <property type="entry name" value="FAD-linked_Oxidoreductase"/>
</dbReference>
<evidence type="ECO:0000256" key="4">
    <source>
        <dbReference type="ARBA" id="ARBA00022827"/>
    </source>
</evidence>
<dbReference type="RefSeq" id="XP_024706459.1">
    <property type="nucleotide sequence ID" value="XM_024845604.1"/>
</dbReference>
<dbReference type="GO" id="GO:0016491">
    <property type="term" value="F:oxidoreductase activity"/>
    <property type="evidence" value="ECO:0007669"/>
    <property type="project" value="UniProtKB-KW"/>
</dbReference>
<accession>A0A2I2GE98</accession>
<dbReference type="InterPro" id="IPR016166">
    <property type="entry name" value="FAD-bd_PCMH"/>
</dbReference>
<feature type="domain" description="FAD-binding PCMH-type" evidence="6">
    <location>
        <begin position="65"/>
        <end position="237"/>
    </location>
</feature>
<dbReference type="STRING" id="1392250.A0A2I2GE98"/>
<dbReference type="InterPro" id="IPR016167">
    <property type="entry name" value="FAD-bd_PCMH_sub1"/>
</dbReference>
<evidence type="ECO:0000256" key="3">
    <source>
        <dbReference type="ARBA" id="ARBA00022630"/>
    </source>
</evidence>
<comment type="similarity">
    <text evidence="2">Belongs to the oxygen-dependent FAD-linked oxidoreductase family.</text>
</comment>
<dbReference type="InterPro" id="IPR006094">
    <property type="entry name" value="Oxid_FAD_bind_N"/>
</dbReference>
<proteinExistence type="inferred from homology"/>
<evidence type="ECO:0000313" key="7">
    <source>
        <dbReference type="EMBL" id="PLB51157.1"/>
    </source>
</evidence>
<keyword evidence="8" id="KW-1185">Reference proteome</keyword>
<dbReference type="InterPro" id="IPR016169">
    <property type="entry name" value="FAD-bd_PCMH_sub2"/>
</dbReference>
<evidence type="ECO:0000259" key="6">
    <source>
        <dbReference type="PROSITE" id="PS51387"/>
    </source>
</evidence>
<comment type="cofactor">
    <cofactor evidence="1">
        <name>FAD</name>
        <dbReference type="ChEBI" id="CHEBI:57692"/>
    </cofactor>
</comment>
<keyword evidence="3" id="KW-0285">Flavoprotein</keyword>
<reference evidence="7 8" key="1">
    <citation type="submission" date="2016-12" db="EMBL/GenBank/DDBJ databases">
        <title>The genomes of Aspergillus section Nigri reveals drivers in fungal speciation.</title>
        <authorList>
            <consortium name="DOE Joint Genome Institute"/>
            <person name="Vesth T.C."/>
            <person name="Nybo J."/>
            <person name="Theobald S."/>
            <person name="Brandl J."/>
            <person name="Frisvad J.C."/>
            <person name="Nielsen K.F."/>
            <person name="Lyhne E.K."/>
            <person name="Kogle M.E."/>
            <person name="Kuo A."/>
            <person name="Riley R."/>
            <person name="Clum A."/>
            <person name="Nolan M."/>
            <person name="Lipzen A."/>
            <person name="Salamov A."/>
            <person name="Henrissat B."/>
            <person name="Wiebenga A."/>
            <person name="De Vries R.P."/>
            <person name="Grigoriev I.V."/>
            <person name="Mortensen U.H."/>
            <person name="Andersen M.R."/>
            <person name="Baker S.E."/>
        </authorList>
    </citation>
    <scope>NUCLEOTIDE SEQUENCE [LARGE SCALE GENOMIC DNA]</scope>
    <source>
        <strain evidence="7 8">IBT 23096</strain>
    </source>
</reference>
<sequence>MEVVAALGAWALGKFNTSLPWINHSSALQHPGIIADLGPKLSSGAQILFPDSPGFDVATARYSQYGAPNFTVVVQVAQEDDVAETIKYANAKDISFLAVSTAHGTIATLGGVQHGIEIWLDKLDSIVISGDGETATFGGGVKSKAVIDALWESGKQTVTGGCECVSLLGPGLGGGHGFLQGRYGLISDQFVSMRVVTADGTIRTVSSDSDADLWWAMQGAGHNFGVVTSVTSKIYDVPYDGLWSYENYIFTHDKVEGVYDRINRFSTDGGQAVDLVYYSTFFRNPNIDPANPVVALILLQQGKSTVDSAYTIPLRDLGPLVVSSGSGTYKDVPSWAMTAKDSPTCQKANMSNVCFPLSLQSYDIQAQRAAFDAFAKGTSETPGLNQSVIIFEGYPVQGVQAVPSESTAFPFREDSLLVAPLVVYSDPALNDKAREFGEGLREILFQASGQQRLHAYVNYASGLEEPEDWYGDEAWRLKKLSFLKDKYDPEGKFKFYGPVA</sequence>
<evidence type="ECO:0000256" key="2">
    <source>
        <dbReference type="ARBA" id="ARBA00005466"/>
    </source>
</evidence>
<dbReference type="Pfam" id="PF01565">
    <property type="entry name" value="FAD_binding_4"/>
    <property type="match status" value="1"/>
</dbReference>
<gene>
    <name evidence="7" type="ORF">P170DRAFT_382427</name>
</gene>
<evidence type="ECO:0000256" key="5">
    <source>
        <dbReference type="ARBA" id="ARBA00023002"/>
    </source>
</evidence>
<dbReference type="PROSITE" id="PS51387">
    <property type="entry name" value="FAD_PCMH"/>
    <property type="match status" value="1"/>
</dbReference>
<keyword evidence="5" id="KW-0560">Oxidoreductase</keyword>
<name>A0A2I2GE98_9EURO</name>
<dbReference type="PANTHER" id="PTHR42973">
    <property type="entry name" value="BINDING OXIDOREDUCTASE, PUTATIVE (AFU_ORTHOLOGUE AFUA_1G17690)-RELATED"/>
    <property type="match status" value="1"/>
</dbReference>
<dbReference type="VEuPathDB" id="FungiDB:P170DRAFT_382427"/>
<evidence type="ECO:0000313" key="8">
    <source>
        <dbReference type="Proteomes" id="UP000234275"/>
    </source>
</evidence>
<dbReference type="OrthoDB" id="9996127at2759"/>
<dbReference type="PANTHER" id="PTHR42973:SF9">
    <property type="entry name" value="FAD-BINDING PCMH-TYPE DOMAIN-CONTAINING PROTEIN-RELATED"/>
    <property type="match status" value="1"/>
</dbReference>
<dbReference type="Proteomes" id="UP000234275">
    <property type="component" value="Unassembled WGS sequence"/>
</dbReference>
<organism evidence="7 8">
    <name type="scientific">Aspergillus steynii IBT 23096</name>
    <dbReference type="NCBI Taxonomy" id="1392250"/>
    <lineage>
        <taxon>Eukaryota</taxon>
        <taxon>Fungi</taxon>
        <taxon>Dikarya</taxon>
        <taxon>Ascomycota</taxon>
        <taxon>Pezizomycotina</taxon>
        <taxon>Eurotiomycetes</taxon>
        <taxon>Eurotiomycetidae</taxon>
        <taxon>Eurotiales</taxon>
        <taxon>Aspergillaceae</taxon>
        <taxon>Aspergillus</taxon>
        <taxon>Aspergillus subgen. Circumdati</taxon>
    </lineage>
</organism>
<dbReference type="InterPro" id="IPR036318">
    <property type="entry name" value="FAD-bd_PCMH-like_sf"/>
</dbReference>
<dbReference type="Gene3D" id="3.30.43.10">
    <property type="entry name" value="Uridine Diphospho-n-acetylenolpyruvylglucosamine Reductase, domain 2"/>
    <property type="match status" value="1"/>
</dbReference>